<dbReference type="EMBL" id="BNEC01000005">
    <property type="protein sequence ID" value="GHI69347.1"/>
    <property type="molecule type" value="Genomic_DNA"/>
</dbReference>
<evidence type="ECO:0008006" key="3">
    <source>
        <dbReference type="Google" id="ProtNLM"/>
    </source>
</evidence>
<accession>A0ABQ3SN00</accession>
<dbReference type="InterPro" id="IPR058009">
    <property type="entry name" value="TTP_Phage_16"/>
</dbReference>
<proteinExistence type="predicted"/>
<sequence>MRRGTTAFFFLKAVAAPSNIPTRAELTGSNATDLAEAISDIEGWALENVPIETPDMASEFTTSIPGEDKADNSSFTLYEDKVDGTLETLLSKGSEGYVVILRKGDIPQSKSMDVFPVRVGSRSATYTAGAEPAKYKVSFGITAKPSLDAPIPAKA</sequence>
<evidence type="ECO:0000313" key="2">
    <source>
        <dbReference type="Proteomes" id="UP000613974"/>
    </source>
</evidence>
<organism evidence="1 2">
    <name type="scientific">Streptomyces nojiriensis</name>
    <dbReference type="NCBI Taxonomy" id="66374"/>
    <lineage>
        <taxon>Bacteria</taxon>
        <taxon>Bacillati</taxon>
        <taxon>Actinomycetota</taxon>
        <taxon>Actinomycetes</taxon>
        <taxon>Kitasatosporales</taxon>
        <taxon>Streptomycetaceae</taxon>
        <taxon>Streptomyces</taxon>
    </lineage>
</organism>
<name>A0ABQ3SN00_9ACTN</name>
<protein>
    <recommendedName>
        <fullName evidence="3">Phage tail protein</fullName>
    </recommendedName>
</protein>
<gene>
    <name evidence="1" type="ORF">Snoj_32650</name>
</gene>
<keyword evidence="2" id="KW-1185">Reference proteome</keyword>
<evidence type="ECO:0000313" key="1">
    <source>
        <dbReference type="EMBL" id="GHI69347.1"/>
    </source>
</evidence>
<reference evidence="2" key="1">
    <citation type="submission" date="2023-07" db="EMBL/GenBank/DDBJ databases">
        <title>Whole genome shotgun sequence of Streptomyces nojiriensis NBRC 13794.</title>
        <authorList>
            <person name="Komaki H."/>
            <person name="Tamura T."/>
        </authorList>
    </citation>
    <scope>NUCLEOTIDE SEQUENCE [LARGE SCALE GENOMIC DNA]</scope>
    <source>
        <strain evidence="2">NBRC 13794</strain>
    </source>
</reference>
<comment type="caution">
    <text evidence="1">The sequence shown here is derived from an EMBL/GenBank/DDBJ whole genome shotgun (WGS) entry which is preliminary data.</text>
</comment>
<dbReference type="Proteomes" id="UP000613974">
    <property type="component" value="Unassembled WGS sequence"/>
</dbReference>
<dbReference type="Pfam" id="PF25595">
    <property type="entry name" value="Phage_TTP_16"/>
    <property type="match status" value="1"/>
</dbReference>